<organism evidence="1 2">
    <name type="scientific">Robertmurraya siralis</name>
    <dbReference type="NCBI Taxonomy" id="77777"/>
    <lineage>
        <taxon>Bacteria</taxon>
        <taxon>Bacillati</taxon>
        <taxon>Bacillota</taxon>
        <taxon>Bacilli</taxon>
        <taxon>Bacillales</taxon>
        <taxon>Bacillaceae</taxon>
        <taxon>Robertmurraya</taxon>
    </lineage>
</organism>
<keyword evidence="2" id="KW-1185">Reference proteome</keyword>
<protein>
    <submittedName>
        <fullName evidence="1">Uncharacterized protein</fullName>
    </submittedName>
</protein>
<evidence type="ECO:0000313" key="1">
    <source>
        <dbReference type="EMBL" id="GIN60887.1"/>
    </source>
</evidence>
<sequence>MTKHTLKRRGINRAFTLKERSSFWPSNQNEIAASTYGLIRSAL</sequence>
<accession>A0A919WFK6</accession>
<comment type="caution">
    <text evidence="1">The sequence shown here is derived from an EMBL/GenBank/DDBJ whole genome shotgun (WGS) entry which is preliminary data.</text>
</comment>
<proteinExistence type="predicted"/>
<gene>
    <name evidence="1" type="ORF">J27TS8_08800</name>
</gene>
<evidence type="ECO:0000313" key="2">
    <source>
        <dbReference type="Proteomes" id="UP000682111"/>
    </source>
</evidence>
<dbReference type="Proteomes" id="UP000682111">
    <property type="component" value="Unassembled WGS sequence"/>
</dbReference>
<dbReference type="EMBL" id="BORC01000001">
    <property type="protein sequence ID" value="GIN60887.1"/>
    <property type="molecule type" value="Genomic_DNA"/>
</dbReference>
<reference evidence="1" key="1">
    <citation type="submission" date="2021-03" db="EMBL/GenBank/DDBJ databases">
        <title>Antimicrobial resistance genes in bacteria isolated from Japanese honey, and their potential for conferring macrolide and lincosamide resistance in the American foulbrood pathogen Paenibacillus larvae.</title>
        <authorList>
            <person name="Okamoto M."/>
            <person name="Kumagai M."/>
            <person name="Kanamori H."/>
            <person name="Takamatsu D."/>
        </authorList>
    </citation>
    <scope>NUCLEOTIDE SEQUENCE</scope>
    <source>
        <strain evidence="1">J27TS8</strain>
    </source>
</reference>
<name>A0A919WFK6_9BACI</name>
<dbReference type="AlphaFoldDB" id="A0A919WFK6"/>